<gene>
    <name evidence="3" type="ORF">EGR_01500</name>
</gene>
<proteinExistence type="predicted"/>
<reference evidence="3 4" key="1">
    <citation type="journal article" date="2013" name="Nat. Genet.">
        <title>The genome of the hydatid tapeworm Echinococcus granulosus.</title>
        <authorList>
            <person name="Zheng H."/>
            <person name="Zhang W."/>
            <person name="Zhang L."/>
            <person name="Zhang Z."/>
            <person name="Li J."/>
            <person name="Lu G."/>
            <person name="Zhu Y."/>
            <person name="Wang Y."/>
            <person name="Huang Y."/>
            <person name="Liu J."/>
            <person name="Kang H."/>
            <person name="Chen J."/>
            <person name="Wang L."/>
            <person name="Chen A."/>
            <person name="Yu S."/>
            <person name="Gao Z."/>
            <person name="Jin L."/>
            <person name="Gu W."/>
            <person name="Wang Z."/>
            <person name="Zhao L."/>
            <person name="Shi B."/>
            <person name="Wen H."/>
            <person name="Lin R."/>
            <person name="Jones M.K."/>
            <person name="Brejova B."/>
            <person name="Vinar T."/>
            <person name="Zhao G."/>
            <person name="McManus D.P."/>
            <person name="Chen Z."/>
            <person name="Zhou Y."/>
            <person name="Wang S."/>
        </authorList>
    </citation>
    <scope>NUCLEOTIDE SEQUENCE [LARGE SCALE GENOMIC DNA]</scope>
</reference>
<dbReference type="EMBL" id="APAU02000006">
    <property type="protein sequence ID" value="EUB63418.1"/>
    <property type="molecule type" value="Genomic_DNA"/>
</dbReference>
<accession>W6UQA3</accession>
<organism evidence="3 4">
    <name type="scientific">Echinococcus granulosus</name>
    <name type="common">Hydatid tapeworm</name>
    <dbReference type="NCBI Taxonomy" id="6210"/>
    <lineage>
        <taxon>Eukaryota</taxon>
        <taxon>Metazoa</taxon>
        <taxon>Spiralia</taxon>
        <taxon>Lophotrochozoa</taxon>
        <taxon>Platyhelminthes</taxon>
        <taxon>Cestoda</taxon>
        <taxon>Eucestoda</taxon>
        <taxon>Cyclophyllidea</taxon>
        <taxon>Taeniidae</taxon>
        <taxon>Echinococcus</taxon>
        <taxon>Echinococcus granulosus group</taxon>
    </lineage>
</organism>
<feature type="compositionally biased region" description="Basic and acidic residues" evidence="2">
    <location>
        <begin position="464"/>
        <end position="473"/>
    </location>
</feature>
<dbReference type="AlphaFoldDB" id="W6UQA3"/>
<name>W6UQA3_ECHGR</name>
<keyword evidence="4" id="KW-1185">Reference proteome</keyword>
<dbReference type="KEGG" id="egl:EGR_01500"/>
<feature type="coiled-coil region" evidence="1">
    <location>
        <begin position="364"/>
        <end position="391"/>
    </location>
</feature>
<sequence length="473" mass="54440">MSVGNTHRAKSRVTSAIPMVFGSLKWLRAWLPNVDSSAEDKLVSSGCTFRRCDLQQEYHALKMRLDMMKKMELEYLEEIEELKSMVDSLTHQLEERRHDPHPESAVNLTLDANKSTVEIVQQIDQLQSELELSEKKVTDLESQNALLRERIDILELTKESTTLNTTVENTTNELISEIDSLKTRLLSEVSEKDRMHILLGEKEQDLAAAKFQINELQLTVKNLREEMCDLNTELEGLRLQAGSISNSRGNSLFSEIEDRRRRAELLVKKQQIIIDELKNELNSVQCESRKKILQLQREIESNITKADSALITQLYAEVDRLKKEVSRLESIQNTGRDQHLTDLREADRMSTAFRPDNSSHHNLIKALEERLLDYKCNAEKTKQELASLRERFMKETHIRYDLSRELAQQRAVAQRLSQELQLLHIANKENTENSKVFHEDGDTDSTELLGNVEQGNPSLGPSDLQEKVECNHS</sequence>
<dbReference type="CTD" id="36337215"/>
<feature type="coiled-coil region" evidence="1">
    <location>
        <begin position="79"/>
        <end position="157"/>
    </location>
</feature>
<protein>
    <submittedName>
        <fullName evidence="3">Tropomyosin</fullName>
    </submittedName>
</protein>
<dbReference type="Proteomes" id="UP000019149">
    <property type="component" value="Unassembled WGS sequence"/>
</dbReference>
<evidence type="ECO:0000256" key="2">
    <source>
        <dbReference type="SAM" id="MobiDB-lite"/>
    </source>
</evidence>
<dbReference type="OrthoDB" id="6254539at2759"/>
<dbReference type="OMA" id="RFMKETH"/>
<feature type="coiled-coil region" evidence="1">
    <location>
        <begin position="260"/>
        <end position="331"/>
    </location>
</feature>
<feature type="compositionally biased region" description="Basic and acidic residues" evidence="2">
    <location>
        <begin position="431"/>
        <end position="440"/>
    </location>
</feature>
<dbReference type="GeneID" id="36337215"/>
<evidence type="ECO:0000256" key="1">
    <source>
        <dbReference type="SAM" id="Coils"/>
    </source>
</evidence>
<evidence type="ECO:0000313" key="4">
    <source>
        <dbReference type="Proteomes" id="UP000019149"/>
    </source>
</evidence>
<feature type="coiled-coil region" evidence="1">
    <location>
        <begin position="199"/>
        <end position="226"/>
    </location>
</feature>
<comment type="caution">
    <text evidence="3">The sequence shown here is derived from an EMBL/GenBank/DDBJ whole genome shotgun (WGS) entry which is preliminary data.</text>
</comment>
<dbReference type="RefSeq" id="XP_024354614.1">
    <property type="nucleotide sequence ID" value="XM_024490749.1"/>
</dbReference>
<feature type="region of interest" description="Disordered" evidence="2">
    <location>
        <begin position="431"/>
        <end position="473"/>
    </location>
</feature>
<keyword evidence="1" id="KW-0175">Coiled coil</keyword>
<evidence type="ECO:0000313" key="3">
    <source>
        <dbReference type="EMBL" id="EUB63418.1"/>
    </source>
</evidence>